<dbReference type="SUPFAM" id="SSF51695">
    <property type="entry name" value="PLC-like phosphodiesterases"/>
    <property type="match status" value="1"/>
</dbReference>
<dbReference type="EMBL" id="JAKNQU010000002">
    <property type="protein sequence ID" value="MCZ0926667.1"/>
    <property type="molecule type" value="Genomic_DNA"/>
</dbReference>
<gene>
    <name evidence="2" type="ORF">L0635_06200</name>
</gene>
<accession>A0ABT4ISN1</accession>
<dbReference type="Proteomes" id="UP001321125">
    <property type="component" value="Unassembled WGS sequence"/>
</dbReference>
<sequence length="257" mass="28342">MHPAISLPTLIAHRGYSAAAPENTLAAVRAAHQAGVDWVELDVQLLRDGTPVIWHDADVARCSDGRGRLRRMTWPQAQTLDVGRWFGKAFERERMASLEAMLALLNKLGMGVNLELKVNRGHDPIALVDRVLPVVLEALPAERLVLSSFDQTALRQSRSFATADKLALGLLVNRLPKDWRTLCAEIEAFSIHVHWGRLKPAQADAIVQAGYVLLCYTPNDPHAFHPLWAWGPASAITDEPEAFQRYLSASASAAHGR</sequence>
<evidence type="ECO:0000313" key="2">
    <source>
        <dbReference type="EMBL" id="MCZ0926667.1"/>
    </source>
</evidence>
<organism evidence="2 3">
    <name type="scientific">Vreelandella janggokensis</name>
    <dbReference type="NCBI Taxonomy" id="370767"/>
    <lineage>
        <taxon>Bacteria</taxon>
        <taxon>Pseudomonadati</taxon>
        <taxon>Pseudomonadota</taxon>
        <taxon>Gammaproteobacteria</taxon>
        <taxon>Oceanospirillales</taxon>
        <taxon>Halomonadaceae</taxon>
        <taxon>Vreelandella</taxon>
    </lineage>
</organism>
<evidence type="ECO:0000313" key="3">
    <source>
        <dbReference type="Proteomes" id="UP001321125"/>
    </source>
</evidence>
<protein>
    <submittedName>
        <fullName evidence="2">Glycerophosphoryl diester phosphodiesterase</fullName>
    </submittedName>
</protein>
<feature type="domain" description="GP-PDE" evidence="1">
    <location>
        <begin position="8"/>
        <end position="247"/>
    </location>
</feature>
<dbReference type="Pfam" id="PF03009">
    <property type="entry name" value="GDPD"/>
    <property type="match status" value="1"/>
</dbReference>
<evidence type="ECO:0000259" key="1">
    <source>
        <dbReference type="PROSITE" id="PS51704"/>
    </source>
</evidence>
<dbReference type="RefSeq" id="WP_268901397.1">
    <property type="nucleotide sequence ID" value="NZ_JAKNQT010000001.1"/>
</dbReference>
<dbReference type="InterPro" id="IPR030395">
    <property type="entry name" value="GP_PDE_dom"/>
</dbReference>
<dbReference type="Gene3D" id="3.20.20.190">
    <property type="entry name" value="Phosphatidylinositol (PI) phosphodiesterase"/>
    <property type="match status" value="1"/>
</dbReference>
<reference evidence="2 3" key="1">
    <citation type="submission" date="2022-02" db="EMBL/GenBank/DDBJ databases">
        <title>Study of halophilic communities from a Mexican lake.</title>
        <authorList>
            <person name="Hernandez-Soto L.M."/>
            <person name="Martinez-Abarca F."/>
            <person name="Ramirez-Saad H.C."/>
            <person name="Aguirre-Garrido J.F."/>
        </authorList>
    </citation>
    <scope>NUCLEOTIDE SEQUENCE [LARGE SCALE GENOMIC DNA]</scope>
    <source>
        <strain evidence="2 3">Hjan13</strain>
    </source>
</reference>
<dbReference type="PANTHER" id="PTHR46211:SF1">
    <property type="entry name" value="GLYCEROPHOSPHODIESTER PHOSPHODIESTERASE, CYTOPLASMIC"/>
    <property type="match status" value="1"/>
</dbReference>
<dbReference type="InterPro" id="IPR017946">
    <property type="entry name" value="PLC-like_Pdiesterase_TIM-brl"/>
</dbReference>
<proteinExistence type="predicted"/>
<name>A0ABT4ISN1_9GAMM</name>
<dbReference type="PROSITE" id="PS51704">
    <property type="entry name" value="GP_PDE"/>
    <property type="match status" value="1"/>
</dbReference>
<dbReference type="PANTHER" id="PTHR46211">
    <property type="entry name" value="GLYCEROPHOSPHORYL DIESTER PHOSPHODIESTERASE"/>
    <property type="match status" value="1"/>
</dbReference>
<keyword evidence="3" id="KW-1185">Reference proteome</keyword>
<comment type="caution">
    <text evidence="2">The sequence shown here is derived from an EMBL/GenBank/DDBJ whole genome shotgun (WGS) entry which is preliminary data.</text>
</comment>